<dbReference type="InterPro" id="IPR037009">
    <property type="entry name" value="mRNA_triPase_Cet1_sf"/>
</dbReference>
<dbReference type="AlphaFoldDB" id="A0A139H572"/>
<keyword evidence="4 8" id="KW-0507">mRNA processing</keyword>
<dbReference type="PANTHER" id="PTHR28118">
    <property type="entry name" value="POLYNUCLEOTIDE 5'-TRIPHOSPHATASE-RELATED"/>
    <property type="match status" value="1"/>
</dbReference>
<gene>
    <name evidence="11" type="ORF">AC578_4589</name>
</gene>
<comment type="similarity">
    <text evidence="3 8">Belongs to the fungal TPase family.</text>
</comment>
<keyword evidence="6 8" id="KW-0539">Nucleus</keyword>
<feature type="compositionally biased region" description="Low complexity" evidence="9">
    <location>
        <begin position="102"/>
        <end position="119"/>
    </location>
</feature>
<comment type="function">
    <text evidence="8">First step of mRNA capping. Converts the 5'-triphosphate end of a nascent mRNA chain into a diphosphate end.</text>
</comment>
<reference evidence="11 12" key="1">
    <citation type="submission" date="2015-07" db="EMBL/GenBank/DDBJ databases">
        <title>Comparative genomics of the Sigatoka disease complex on banana suggests a link between parallel evolutionary changes in Pseudocercospora fijiensis and Pseudocercospora eumusae and increased virulence on the banana host.</title>
        <authorList>
            <person name="Chang T.-C."/>
            <person name="Salvucci A."/>
            <person name="Crous P.W."/>
            <person name="Stergiopoulos I."/>
        </authorList>
    </citation>
    <scope>NUCLEOTIDE SEQUENCE [LARGE SCALE GENOMIC DNA]</scope>
    <source>
        <strain evidence="11 12">CBS 114824</strain>
    </source>
</reference>
<dbReference type="GO" id="GO:0031533">
    <property type="term" value="C:mRNA capping enzyme complex"/>
    <property type="evidence" value="ECO:0007669"/>
    <property type="project" value="UniProtKB-UniRule"/>
</dbReference>
<dbReference type="OrthoDB" id="272147at2759"/>
<evidence type="ECO:0000313" key="11">
    <source>
        <dbReference type="EMBL" id="KXS97518.1"/>
    </source>
</evidence>
<evidence type="ECO:0000256" key="2">
    <source>
        <dbReference type="ARBA" id="ARBA00004123"/>
    </source>
</evidence>
<protein>
    <recommendedName>
        <fullName evidence="8">mRNA-capping enzyme subunit beta</fullName>
        <ecNumber evidence="8">3.6.1.74</ecNumber>
    </recommendedName>
    <alternativeName>
        <fullName evidence="8">mRNA 5'-phosphatase</fullName>
    </alternativeName>
    <alternativeName>
        <fullName evidence="8">mRNA 5'-triphosphate monophosphatase</fullName>
    </alternativeName>
</protein>
<feature type="compositionally biased region" description="Polar residues" evidence="9">
    <location>
        <begin position="299"/>
        <end position="320"/>
    </location>
</feature>
<keyword evidence="8" id="KW-0506">mRNA capping</keyword>
<feature type="compositionally biased region" description="Low complexity" evidence="9">
    <location>
        <begin position="160"/>
        <end position="176"/>
    </location>
</feature>
<evidence type="ECO:0000256" key="1">
    <source>
        <dbReference type="ARBA" id="ARBA00001946"/>
    </source>
</evidence>
<name>A0A139H572_9PEZI</name>
<comment type="catalytic activity">
    <reaction evidence="7">
        <text>a 5'-end triphospho-ribonucleoside in mRNA + H2O = a 5'-end diphospho-ribonucleoside in mRNA + phosphate + H(+)</text>
        <dbReference type="Rhea" id="RHEA:67004"/>
        <dbReference type="Rhea" id="RHEA-COMP:17164"/>
        <dbReference type="Rhea" id="RHEA-COMP:17165"/>
        <dbReference type="ChEBI" id="CHEBI:15377"/>
        <dbReference type="ChEBI" id="CHEBI:15378"/>
        <dbReference type="ChEBI" id="CHEBI:43474"/>
        <dbReference type="ChEBI" id="CHEBI:167616"/>
        <dbReference type="ChEBI" id="CHEBI:167618"/>
        <dbReference type="EC" id="3.6.1.74"/>
    </reaction>
    <physiologicalReaction direction="left-to-right" evidence="7">
        <dbReference type="Rhea" id="RHEA:67005"/>
    </physiologicalReaction>
</comment>
<comment type="cofactor">
    <cofactor evidence="1 8">
        <name>Mg(2+)</name>
        <dbReference type="ChEBI" id="CHEBI:18420"/>
    </cofactor>
</comment>
<evidence type="ECO:0000256" key="5">
    <source>
        <dbReference type="ARBA" id="ARBA00022801"/>
    </source>
</evidence>
<evidence type="ECO:0000256" key="3">
    <source>
        <dbReference type="ARBA" id="ARBA00006345"/>
    </source>
</evidence>
<sequence>MDLKGMLNDGAAPEKKSSQGSPLPTPAGRSSGPHTAPLPLPPAPNGATPSAGVYAPAISASQQSTPLYPPPPASAGPPGNPQSRGLTPLQTPGHAPSTAQYPFPHQPAQSPAAAPGQQPYRSYEPYSATTPGPRPPSHAYPLTNPSPSHYNQSLHHPHTASHSPTPSSHHSQTPHSMRQSPLSHIPQQPPQPLSHQYQHSQPSTPLGPPPHIPRHGTNQFDTGSPFHTRTFSGASNGAMASPAQHQASIGSLIQSPSAHHRPSPQRRSGSDYHSQTERERSLSVSPKTMVPPRPPSLGSRHSSQNDVYSARSSMQPSSNMAPHPETPNHVQPPTPSYAQPQSSYPPSNVPQGQPAQAYRQMPGNPAVDSLSAAHNQIPLQHSPQKMGMNHLLAPTDHGAPLQNGAPAPAAYHHMSSQSQSDHRNQQTSHAASAISPYAQNPPVKSEPVKSEHATPAPHQSDAYAQYPSNSQHPSNGMAPTAMDQKPNLKRSAESDLSNGPPIKRERRSRYTERPVWANLDPRNPRARQKGVVPNGTARKAAKPRPQGAVNGALPQQQQVPTPAPAVQMNGNRQASGNAPLDTQLIATRNLLGPWERCMFGQTNIPSTVKAVADWLHTQFEMLQDVGYDPRESAIEIEGKIGTLCQDNGSRFLLPVRNMVVLDPASPQYKSLRFESQMVDKEHKNMNEFLNTKVQDSHREPGREKIIYKHIHEIDSFRAMTDAGLRLLPESILRRNSRRQRDLKLRTTTDMKTNQVTARIVKVKVDDLHIYSPQDPYDMRISINIECNLARPDIDPQAITKIPTPDEPVQPDRRKDRLSYKHLQKYSVDLTRVDQAGMAPKYELEIEVDANALRQEWHKLMHGQPSGYTDIVDGFMENAQWLMKQPRH</sequence>
<feature type="compositionally biased region" description="Polar residues" evidence="9">
    <location>
        <begin position="414"/>
        <end position="430"/>
    </location>
</feature>
<feature type="compositionally biased region" description="Polar residues" evidence="9">
    <location>
        <begin position="177"/>
        <end position="186"/>
    </location>
</feature>
<dbReference type="SUPFAM" id="SSF55154">
    <property type="entry name" value="CYTH-like phosphatases"/>
    <property type="match status" value="1"/>
</dbReference>
<evidence type="ECO:0000313" key="12">
    <source>
        <dbReference type="Proteomes" id="UP000070133"/>
    </source>
</evidence>
<dbReference type="Pfam" id="PF02940">
    <property type="entry name" value="mRNA_triPase"/>
    <property type="match status" value="1"/>
</dbReference>
<dbReference type="GO" id="GO:0006370">
    <property type="term" value="P:7-methylguanosine mRNA capping"/>
    <property type="evidence" value="ECO:0007669"/>
    <property type="project" value="UniProtKB-UniRule"/>
</dbReference>
<dbReference type="PANTHER" id="PTHR28118:SF1">
    <property type="entry name" value="POLYNUCLEOTIDE 5'-TRIPHOSPHATASE CTL1-RELATED"/>
    <property type="match status" value="1"/>
</dbReference>
<feature type="region of interest" description="Disordered" evidence="9">
    <location>
        <begin position="1"/>
        <end position="563"/>
    </location>
</feature>
<dbReference type="GO" id="GO:0004651">
    <property type="term" value="F:polynucleotide 5'-phosphatase activity"/>
    <property type="evidence" value="ECO:0007669"/>
    <property type="project" value="UniProtKB-UniRule"/>
</dbReference>
<accession>A0A139H572</accession>
<dbReference type="STRING" id="321146.A0A139H572"/>
<feature type="compositionally biased region" description="Low complexity" evidence="9">
    <location>
        <begin position="554"/>
        <end position="563"/>
    </location>
</feature>
<feature type="compositionally biased region" description="Polar residues" evidence="9">
    <location>
        <begin position="143"/>
        <end position="152"/>
    </location>
</feature>
<comment type="subunit">
    <text evidence="8">Heterodimer. The mRNA-capping enzyme is composed of two separate chains alpha and beta, respectively a mRNA guanylyltransferase and an mRNA 5'-triphosphate monophosphatase.</text>
</comment>
<keyword evidence="5 8" id="KW-0378">Hydrolase</keyword>
<feature type="compositionally biased region" description="Polar residues" evidence="9">
    <location>
        <begin position="243"/>
        <end position="257"/>
    </location>
</feature>
<comment type="caution">
    <text evidence="11">The sequence shown here is derived from an EMBL/GenBank/DDBJ whole genome shotgun (WGS) entry which is preliminary data.</text>
</comment>
<dbReference type="CDD" id="cd07470">
    <property type="entry name" value="CYTH-like_mRNA_RTPase"/>
    <property type="match status" value="1"/>
</dbReference>
<evidence type="ECO:0000256" key="6">
    <source>
        <dbReference type="ARBA" id="ARBA00023242"/>
    </source>
</evidence>
<dbReference type="InterPro" id="IPR004206">
    <property type="entry name" value="mRNA_triPase_Cet1"/>
</dbReference>
<dbReference type="Proteomes" id="UP000070133">
    <property type="component" value="Unassembled WGS sequence"/>
</dbReference>
<keyword evidence="12" id="KW-1185">Reference proteome</keyword>
<feature type="compositionally biased region" description="Basic and acidic residues" evidence="9">
    <location>
        <begin position="268"/>
        <end position="281"/>
    </location>
</feature>
<feature type="compositionally biased region" description="Polar residues" evidence="9">
    <location>
        <begin position="372"/>
        <end position="383"/>
    </location>
</feature>
<evidence type="ECO:0000256" key="9">
    <source>
        <dbReference type="SAM" id="MobiDB-lite"/>
    </source>
</evidence>
<feature type="compositionally biased region" description="Polar residues" evidence="9">
    <location>
        <begin position="216"/>
        <end position="235"/>
    </location>
</feature>
<dbReference type="EC" id="3.6.1.74" evidence="8"/>
<feature type="compositionally biased region" description="Polar residues" evidence="9">
    <location>
        <begin position="193"/>
        <end position="204"/>
    </location>
</feature>
<evidence type="ECO:0000259" key="10">
    <source>
        <dbReference type="Pfam" id="PF02940"/>
    </source>
</evidence>
<proteinExistence type="inferred from homology"/>
<evidence type="ECO:0000256" key="8">
    <source>
        <dbReference type="RuleBase" id="RU367053"/>
    </source>
</evidence>
<dbReference type="InterPro" id="IPR033469">
    <property type="entry name" value="CYTH-like_dom_sf"/>
</dbReference>
<dbReference type="EMBL" id="LFZN01000140">
    <property type="protein sequence ID" value="KXS97518.1"/>
    <property type="molecule type" value="Genomic_DNA"/>
</dbReference>
<dbReference type="GO" id="GO:0140818">
    <property type="term" value="F:mRNA 5'-triphosphate monophosphatase activity"/>
    <property type="evidence" value="ECO:0007669"/>
    <property type="project" value="UniProtKB-EC"/>
</dbReference>
<feature type="compositionally biased region" description="Low complexity" evidence="9">
    <location>
        <begin position="336"/>
        <end position="346"/>
    </location>
</feature>
<evidence type="ECO:0000256" key="7">
    <source>
        <dbReference type="ARBA" id="ARBA00047740"/>
    </source>
</evidence>
<feature type="domain" description="mRNA triphosphatase Cet1-like" evidence="10">
    <location>
        <begin position="606"/>
        <end position="847"/>
    </location>
</feature>
<evidence type="ECO:0000256" key="4">
    <source>
        <dbReference type="ARBA" id="ARBA00022664"/>
    </source>
</evidence>
<dbReference type="InterPro" id="IPR040343">
    <property type="entry name" value="Cet1/Ctl1"/>
</dbReference>
<dbReference type="Gene3D" id="3.20.100.10">
    <property type="entry name" value="mRNA triphosphatase Cet1-like"/>
    <property type="match status" value="1"/>
</dbReference>
<organism evidence="11 12">
    <name type="scientific">Pseudocercospora eumusae</name>
    <dbReference type="NCBI Taxonomy" id="321146"/>
    <lineage>
        <taxon>Eukaryota</taxon>
        <taxon>Fungi</taxon>
        <taxon>Dikarya</taxon>
        <taxon>Ascomycota</taxon>
        <taxon>Pezizomycotina</taxon>
        <taxon>Dothideomycetes</taxon>
        <taxon>Dothideomycetidae</taxon>
        <taxon>Mycosphaerellales</taxon>
        <taxon>Mycosphaerellaceae</taxon>
        <taxon>Pseudocercospora</taxon>
    </lineage>
</organism>
<comment type="subcellular location">
    <subcellularLocation>
        <location evidence="2 8">Nucleus</location>
    </subcellularLocation>
</comment>
<feature type="compositionally biased region" description="Pro residues" evidence="9">
    <location>
        <begin position="67"/>
        <end position="80"/>
    </location>
</feature>